<feature type="transmembrane region" description="Helical" evidence="9">
    <location>
        <begin position="400"/>
        <end position="420"/>
    </location>
</feature>
<evidence type="ECO:0000313" key="12">
    <source>
        <dbReference type="Proteomes" id="UP001107558"/>
    </source>
</evidence>
<dbReference type="FunFam" id="3.40.50.300:FF:000298">
    <property type="entry name" value="ATP-binding cassette sub-family A member 12"/>
    <property type="match status" value="1"/>
</dbReference>
<comment type="caution">
    <text evidence="11">The sequence shown here is derived from an EMBL/GenBank/DDBJ whole genome shotgun (WGS) entry which is preliminary data.</text>
</comment>
<feature type="transmembrane region" description="Helical" evidence="9">
    <location>
        <begin position="242"/>
        <end position="265"/>
    </location>
</feature>
<evidence type="ECO:0000256" key="1">
    <source>
        <dbReference type="ARBA" id="ARBA00004141"/>
    </source>
</evidence>
<evidence type="ECO:0000256" key="4">
    <source>
        <dbReference type="ARBA" id="ARBA00022737"/>
    </source>
</evidence>
<dbReference type="SMART" id="SM00382">
    <property type="entry name" value="AAA"/>
    <property type="match status" value="1"/>
</dbReference>
<dbReference type="PANTHER" id="PTHR19229">
    <property type="entry name" value="ATP-BINDING CASSETTE TRANSPORTER SUBFAMILY A ABCA"/>
    <property type="match status" value="1"/>
</dbReference>
<dbReference type="Proteomes" id="UP001107558">
    <property type="component" value="Chromosome 3"/>
</dbReference>
<feature type="transmembrane region" description="Helical" evidence="9">
    <location>
        <begin position="895"/>
        <end position="920"/>
    </location>
</feature>
<feature type="transmembrane region" description="Helical" evidence="9">
    <location>
        <begin position="24"/>
        <end position="43"/>
    </location>
</feature>
<evidence type="ECO:0000256" key="3">
    <source>
        <dbReference type="ARBA" id="ARBA00022692"/>
    </source>
</evidence>
<dbReference type="GO" id="GO:0140359">
    <property type="term" value="F:ABC-type transporter activity"/>
    <property type="evidence" value="ECO:0007669"/>
    <property type="project" value="InterPro"/>
</dbReference>
<feature type="domain" description="ABC transporter" evidence="10">
    <location>
        <begin position="523"/>
        <end position="753"/>
    </location>
</feature>
<dbReference type="GO" id="GO:0016887">
    <property type="term" value="F:ATP hydrolysis activity"/>
    <property type="evidence" value="ECO:0007669"/>
    <property type="project" value="InterPro"/>
</dbReference>
<dbReference type="InterPro" id="IPR003593">
    <property type="entry name" value="AAA+_ATPase"/>
</dbReference>
<comment type="subcellular location">
    <subcellularLocation>
        <location evidence="1">Membrane</location>
        <topology evidence="1">Multi-pass membrane protein</topology>
    </subcellularLocation>
</comment>
<dbReference type="PROSITE" id="PS50893">
    <property type="entry name" value="ABC_TRANSPORTER_2"/>
    <property type="match status" value="1"/>
</dbReference>
<dbReference type="OrthoDB" id="6512918at2759"/>
<accession>A0A9J6BKW6</accession>
<dbReference type="CDD" id="cd03263">
    <property type="entry name" value="ABC_subfamily_A"/>
    <property type="match status" value="1"/>
</dbReference>
<dbReference type="GO" id="GO:0005524">
    <property type="term" value="F:ATP binding"/>
    <property type="evidence" value="ECO:0007669"/>
    <property type="project" value="UniProtKB-KW"/>
</dbReference>
<dbReference type="InterPro" id="IPR013525">
    <property type="entry name" value="ABC2_TM"/>
</dbReference>
<evidence type="ECO:0000256" key="5">
    <source>
        <dbReference type="ARBA" id="ARBA00022741"/>
    </source>
</evidence>
<dbReference type="InterPro" id="IPR027417">
    <property type="entry name" value="P-loop_NTPase"/>
</dbReference>
<dbReference type="PROSITE" id="PS00211">
    <property type="entry name" value="ABC_TRANSPORTER_1"/>
    <property type="match status" value="1"/>
</dbReference>
<keyword evidence="3 9" id="KW-0812">Transmembrane</keyword>
<keyword evidence="2" id="KW-0813">Transport</keyword>
<evidence type="ECO:0000256" key="8">
    <source>
        <dbReference type="ARBA" id="ARBA00023136"/>
    </source>
</evidence>
<evidence type="ECO:0000256" key="9">
    <source>
        <dbReference type="SAM" id="Phobius"/>
    </source>
</evidence>
<keyword evidence="4" id="KW-0677">Repeat</keyword>
<dbReference type="AlphaFoldDB" id="A0A9J6BKW6"/>
<sequence>MTSKWAKFRLLMWKNYLLQRRHPFQTILEISIPVLFATLLVLIRSLVSPEIFSVPTIYPPLPLHNFHQHFTKLNNYQFLKYTYEIAYSPQNNEIDKLMEVFKKDTRTENVTALASSADLELHMIKSHTYFGIEFPDEYKFLKELPDNIEYSIRFPAELRRTNWEVNIYYNWHTDTLFPFKQFGGARNSHVSHDGVPSGYYIEGFLSAQEFLFKAFSRYKNKMNIDLNLFPKIKMRKFPYPPFVYDGLLQALEIIVALFFLLSFIYPCVNFVKQITIEKEKQLKEAMKIMGLDSWLHWTAWFTKCFIYMLITVTFMTILMKVKWYGEDNPNSVFTYSSATVLWTFLLLYSITTIMFCFMLSVFFSKADIAAAVSGLVFFLIYCPYSLIIMNYDLISMKLKVVMCLFLNTGMALGIDIILRYEGTQEGMQWHNIFKPVSVNDTFHLGHVIIMLIVDAIIYLLIALYVEKIFPGDYGVAEKWNFPFSSKFWFKVPEYVGVRDVNSNDVNHLNPNYEHQPKNKAAGIQIYNLRKTFDNNRVAVEGLNLNMYEDQITVLLGHNGAGKTTTMSMVTGMIQPTSGTAIINGKDIRRDMNAIRSSIGFCPQHNILFEDLTVREHITFYSLLKGLHKDDVEREVEKYVKLLKLENKIDVQASGLSGGMKRKLSVGIALCANSKIVLFDEPSSGVDPGARRDLWDLLQAEKGGRTILLSTHFMLEADVLGDRIAIMSNGVLKAVGSPYFLKKQFGVGYHLVCVKKDASCDSMAVTELLRKYIPDVKKESEIGTELSYLLDDKNVLVFQKMLKELEENSKELNIESYGISLTTLEEVFLKVGTDNLEDESKPSTKLNGTTTSNKYENEIENGLDSNTFLVHKGAQLYLNQFVALMHKKVLLSWRNLLLIVIQMIIPIAFVSVLMCSFKALYENKNLPKLDLTMDTYKPSVTTIEFRSSDQSETIENKIFENYRKQFSDLTSLEIIHDDMIEHYLNKSKKYLARVNNEYLFGATIEKSSITVWFNNQPYHTSPISLSLVHNAMLRTICGENCSIKVSNKPLPYGAESIVMMLQAGKNLGFQLAFNIGFAMALLHSL</sequence>
<organism evidence="11 12">
    <name type="scientific">Polypedilum vanderplanki</name>
    <name type="common">Sleeping chironomid midge</name>
    <dbReference type="NCBI Taxonomy" id="319348"/>
    <lineage>
        <taxon>Eukaryota</taxon>
        <taxon>Metazoa</taxon>
        <taxon>Ecdysozoa</taxon>
        <taxon>Arthropoda</taxon>
        <taxon>Hexapoda</taxon>
        <taxon>Insecta</taxon>
        <taxon>Pterygota</taxon>
        <taxon>Neoptera</taxon>
        <taxon>Endopterygota</taxon>
        <taxon>Diptera</taxon>
        <taxon>Nematocera</taxon>
        <taxon>Chironomoidea</taxon>
        <taxon>Chironomidae</taxon>
        <taxon>Chironominae</taxon>
        <taxon>Polypedilum</taxon>
        <taxon>Polypedilum</taxon>
    </lineage>
</organism>
<keyword evidence="12" id="KW-1185">Reference proteome</keyword>
<evidence type="ECO:0000259" key="10">
    <source>
        <dbReference type="PROSITE" id="PS50893"/>
    </source>
</evidence>
<dbReference type="Pfam" id="PF12698">
    <property type="entry name" value="ABC2_membrane_3"/>
    <property type="match status" value="1"/>
</dbReference>
<dbReference type="Gene3D" id="3.40.50.300">
    <property type="entry name" value="P-loop containing nucleotide triphosphate hydrolases"/>
    <property type="match status" value="1"/>
</dbReference>
<feature type="transmembrane region" description="Helical" evidence="9">
    <location>
        <begin position="340"/>
        <end position="362"/>
    </location>
</feature>
<dbReference type="InterPro" id="IPR017871">
    <property type="entry name" value="ABC_transporter-like_CS"/>
</dbReference>
<dbReference type="InterPro" id="IPR026082">
    <property type="entry name" value="ABCA"/>
</dbReference>
<keyword evidence="7 9" id="KW-1133">Transmembrane helix</keyword>
<feature type="transmembrane region" description="Helical" evidence="9">
    <location>
        <begin position="368"/>
        <end position="388"/>
    </location>
</feature>
<keyword evidence="6" id="KW-0067">ATP-binding</keyword>
<dbReference type="InterPro" id="IPR003439">
    <property type="entry name" value="ABC_transporter-like_ATP-bd"/>
</dbReference>
<gene>
    <name evidence="11" type="ORF">PVAND_000540</name>
</gene>
<dbReference type="EMBL" id="JADBJN010000003">
    <property type="protein sequence ID" value="KAG5670263.1"/>
    <property type="molecule type" value="Genomic_DNA"/>
</dbReference>
<proteinExistence type="predicted"/>
<keyword evidence="8 9" id="KW-0472">Membrane</keyword>
<keyword evidence="5" id="KW-0547">Nucleotide-binding</keyword>
<feature type="transmembrane region" description="Helical" evidence="9">
    <location>
        <begin position="297"/>
        <end position="319"/>
    </location>
</feature>
<dbReference type="SUPFAM" id="SSF52540">
    <property type="entry name" value="P-loop containing nucleoside triphosphate hydrolases"/>
    <property type="match status" value="1"/>
</dbReference>
<evidence type="ECO:0000256" key="7">
    <source>
        <dbReference type="ARBA" id="ARBA00022989"/>
    </source>
</evidence>
<feature type="transmembrane region" description="Helical" evidence="9">
    <location>
        <begin position="444"/>
        <end position="465"/>
    </location>
</feature>
<evidence type="ECO:0000313" key="11">
    <source>
        <dbReference type="EMBL" id="KAG5670263.1"/>
    </source>
</evidence>
<dbReference type="Pfam" id="PF00005">
    <property type="entry name" value="ABC_tran"/>
    <property type="match status" value="1"/>
</dbReference>
<evidence type="ECO:0000256" key="2">
    <source>
        <dbReference type="ARBA" id="ARBA00022448"/>
    </source>
</evidence>
<reference evidence="11" key="1">
    <citation type="submission" date="2021-03" db="EMBL/GenBank/DDBJ databases">
        <title>Chromosome level genome of the anhydrobiotic midge Polypedilum vanderplanki.</title>
        <authorList>
            <person name="Yoshida Y."/>
            <person name="Kikawada T."/>
            <person name="Gusev O."/>
        </authorList>
    </citation>
    <scope>NUCLEOTIDE SEQUENCE</scope>
    <source>
        <strain evidence="11">NIAS01</strain>
        <tissue evidence="11">Whole body or cell culture</tissue>
    </source>
</reference>
<protein>
    <recommendedName>
        <fullName evidence="10">ABC transporter domain-containing protein</fullName>
    </recommendedName>
</protein>
<dbReference type="GO" id="GO:0005319">
    <property type="term" value="F:lipid transporter activity"/>
    <property type="evidence" value="ECO:0007669"/>
    <property type="project" value="TreeGrafter"/>
</dbReference>
<dbReference type="GO" id="GO:0016020">
    <property type="term" value="C:membrane"/>
    <property type="evidence" value="ECO:0007669"/>
    <property type="project" value="UniProtKB-SubCell"/>
</dbReference>
<dbReference type="PANTHER" id="PTHR19229:SF250">
    <property type="entry name" value="ABC TRANSPORTER DOMAIN-CONTAINING PROTEIN-RELATED"/>
    <property type="match status" value="1"/>
</dbReference>
<name>A0A9J6BKW6_POLVA</name>
<evidence type="ECO:0000256" key="6">
    <source>
        <dbReference type="ARBA" id="ARBA00022840"/>
    </source>
</evidence>